<sequence length="61" mass="7340">MKEKLKKKSRRSKPIKARKKNIPELSFVVFFPPSLDLNKRESDYIRQSKRSTYDYDSFIVT</sequence>
<reference evidence="1" key="1">
    <citation type="submission" date="2021-01" db="UniProtKB">
        <authorList>
            <consortium name="EnsemblPlants"/>
        </authorList>
    </citation>
    <scope>IDENTIFICATION</scope>
</reference>
<dbReference type="AlphaFoldDB" id="A0A7N0T7G9"/>
<dbReference type="Gramene" id="Kaladp0024s0482.1.v1.1">
    <property type="protein sequence ID" value="Kaladp0024s0482.1.v1.1.CDS.1"/>
    <property type="gene ID" value="Kaladp0024s0482.v1.1"/>
</dbReference>
<dbReference type="EnsemblPlants" id="Kaladp0024s0482.1.v1.1">
    <property type="protein sequence ID" value="Kaladp0024s0482.1.v1.1.CDS.1"/>
    <property type="gene ID" value="Kaladp0024s0482.v1.1"/>
</dbReference>
<evidence type="ECO:0000313" key="2">
    <source>
        <dbReference type="Proteomes" id="UP000594263"/>
    </source>
</evidence>
<protein>
    <submittedName>
        <fullName evidence="1">Uncharacterized protein</fullName>
    </submittedName>
</protein>
<name>A0A7N0T7G9_KALFE</name>
<dbReference type="Proteomes" id="UP000594263">
    <property type="component" value="Unplaced"/>
</dbReference>
<proteinExistence type="predicted"/>
<accession>A0A7N0T7G9</accession>
<keyword evidence="2" id="KW-1185">Reference proteome</keyword>
<organism evidence="1 2">
    <name type="scientific">Kalanchoe fedtschenkoi</name>
    <name type="common">Lavender scallops</name>
    <name type="synonym">South American air plant</name>
    <dbReference type="NCBI Taxonomy" id="63787"/>
    <lineage>
        <taxon>Eukaryota</taxon>
        <taxon>Viridiplantae</taxon>
        <taxon>Streptophyta</taxon>
        <taxon>Embryophyta</taxon>
        <taxon>Tracheophyta</taxon>
        <taxon>Spermatophyta</taxon>
        <taxon>Magnoliopsida</taxon>
        <taxon>eudicotyledons</taxon>
        <taxon>Gunneridae</taxon>
        <taxon>Pentapetalae</taxon>
        <taxon>Saxifragales</taxon>
        <taxon>Crassulaceae</taxon>
        <taxon>Kalanchoe</taxon>
    </lineage>
</organism>
<evidence type="ECO:0000313" key="1">
    <source>
        <dbReference type="EnsemblPlants" id="Kaladp0024s0482.1.v1.1.CDS.1"/>
    </source>
</evidence>